<name>Q21RS7_ALBFT</name>
<dbReference type="KEGG" id="rfr:Rfer_3827"/>
<proteinExistence type="predicted"/>
<evidence type="ECO:0000313" key="2">
    <source>
        <dbReference type="EMBL" id="ABD71526.1"/>
    </source>
</evidence>
<reference evidence="3" key="1">
    <citation type="submission" date="2006-02" db="EMBL/GenBank/DDBJ databases">
        <title>Complete sequence of chromosome of Rhodoferax ferrireducens DSM 15236.</title>
        <authorList>
            <person name="Copeland A."/>
            <person name="Lucas S."/>
            <person name="Lapidus A."/>
            <person name="Barry K."/>
            <person name="Detter J.C."/>
            <person name="Glavina del Rio T."/>
            <person name="Hammon N."/>
            <person name="Israni S."/>
            <person name="Pitluck S."/>
            <person name="Brettin T."/>
            <person name="Bruce D."/>
            <person name="Han C."/>
            <person name="Tapia R."/>
            <person name="Gilna P."/>
            <person name="Kiss H."/>
            <person name="Schmutz J."/>
            <person name="Larimer F."/>
            <person name="Land M."/>
            <person name="Kyrpides N."/>
            <person name="Ivanova N."/>
            <person name="Richardson P."/>
        </authorList>
    </citation>
    <scope>NUCLEOTIDE SEQUENCE [LARGE SCALE GENOMIC DNA]</scope>
    <source>
        <strain evidence="3">ATCC BAA-621 / DSM 15236 / T118</strain>
    </source>
</reference>
<dbReference type="Proteomes" id="UP000008332">
    <property type="component" value="Chromosome"/>
</dbReference>
<accession>Q21RS7</accession>
<protein>
    <submittedName>
        <fullName evidence="2">Uncharacterized protein</fullName>
    </submittedName>
</protein>
<dbReference type="EMBL" id="CP000267">
    <property type="protein sequence ID" value="ABD71526.1"/>
    <property type="molecule type" value="Genomic_DNA"/>
</dbReference>
<organism evidence="2 3">
    <name type="scientific">Albidiferax ferrireducens (strain ATCC BAA-621 / DSM 15236 / T118)</name>
    <name type="common">Rhodoferax ferrireducens</name>
    <dbReference type="NCBI Taxonomy" id="338969"/>
    <lineage>
        <taxon>Bacteria</taxon>
        <taxon>Pseudomonadati</taxon>
        <taxon>Pseudomonadota</taxon>
        <taxon>Betaproteobacteria</taxon>
        <taxon>Burkholderiales</taxon>
        <taxon>Comamonadaceae</taxon>
        <taxon>Rhodoferax</taxon>
    </lineage>
</organism>
<evidence type="ECO:0000256" key="1">
    <source>
        <dbReference type="SAM" id="MobiDB-lite"/>
    </source>
</evidence>
<feature type="region of interest" description="Disordered" evidence="1">
    <location>
        <begin position="1"/>
        <end position="20"/>
    </location>
</feature>
<dbReference type="eggNOG" id="ENOG5032YAI">
    <property type="taxonomic scope" value="Bacteria"/>
</dbReference>
<keyword evidence="3" id="KW-1185">Reference proteome</keyword>
<evidence type="ECO:0000313" key="3">
    <source>
        <dbReference type="Proteomes" id="UP000008332"/>
    </source>
</evidence>
<dbReference type="HOGENOM" id="CLU_1668033_0_0_4"/>
<sequence>MKSTLAQGPWPCGSQASSHDNSLTRVSWYGQSVLNFSLMNPLFQTRLALLAVTVCCCASAGAADSTQPAAGTPPSVVERVGKAVERGAKAAASGVKKGVTAGAHGVERGAQAAASGVERGAKAAARGIEHGATATAHAATTVAGKVAPSPASSSAASH</sequence>
<gene>
    <name evidence="2" type="ordered locus">Rfer_3827</name>
</gene>
<dbReference type="AlphaFoldDB" id="Q21RS7"/>